<accession>A0AAX3H338</accession>
<protein>
    <submittedName>
        <fullName evidence="1">Phosphonate metabolism protein PhnM</fullName>
    </submittedName>
</protein>
<evidence type="ECO:0000313" key="1">
    <source>
        <dbReference type="EMBL" id="VFD55099.1"/>
    </source>
</evidence>
<evidence type="ECO:0000313" key="2">
    <source>
        <dbReference type="Proteomes" id="UP000346772"/>
    </source>
</evidence>
<proteinExistence type="predicted"/>
<reference evidence="1 2" key="1">
    <citation type="submission" date="2019-02" db="EMBL/GenBank/DDBJ databases">
        <authorList>
            <consortium name="Pathogen Informatics"/>
        </authorList>
    </citation>
    <scope>NUCLEOTIDE SEQUENCE [LARGE SCALE GENOMIC DNA]</scope>
    <source>
        <strain evidence="1 2">078GUE027</strain>
    </source>
</reference>
<dbReference type="EMBL" id="CAADAT010000015">
    <property type="protein sequence ID" value="VFD55099.1"/>
    <property type="molecule type" value="Genomic_DNA"/>
</dbReference>
<dbReference type="AlphaFoldDB" id="A0AAX3H338"/>
<comment type="caution">
    <text evidence="1">The sequence shown here is derived from an EMBL/GenBank/DDBJ whole genome shotgun (WGS) entry which is preliminary data.</text>
</comment>
<name>A0AAX3H338_CLODI</name>
<sequence>MGYGIVAEKTNNLNKAVSLFTSSTIKVGIYDERSSVKENKKQI</sequence>
<dbReference type="Proteomes" id="UP000346772">
    <property type="component" value="Unassembled WGS sequence"/>
</dbReference>
<dbReference type="RefSeq" id="WP_003421481.1">
    <property type="nucleotide sequence ID" value="NZ_BEHB01000016.1"/>
</dbReference>
<gene>
    <name evidence="1" type="primary">phnM</name>
    <name evidence="1" type="ORF">SAMEA1710456_02599</name>
</gene>
<organism evidence="1 2">
    <name type="scientific">Clostridioides difficile</name>
    <name type="common">Peptoclostridium difficile</name>
    <dbReference type="NCBI Taxonomy" id="1496"/>
    <lineage>
        <taxon>Bacteria</taxon>
        <taxon>Bacillati</taxon>
        <taxon>Bacillota</taxon>
        <taxon>Clostridia</taxon>
        <taxon>Peptostreptococcales</taxon>
        <taxon>Peptostreptococcaceae</taxon>
        <taxon>Clostridioides</taxon>
    </lineage>
</organism>